<comment type="caution">
    <text evidence="2">The sequence shown here is derived from an EMBL/GenBank/DDBJ whole genome shotgun (WGS) entry which is preliminary data.</text>
</comment>
<name>A0A922I8I6_DERFA</name>
<keyword evidence="1" id="KW-0175">Coiled coil</keyword>
<evidence type="ECO:0000256" key="1">
    <source>
        <dbReference type="SAM" id="Coils"/>
    </source>
</evidence>
<proteinExistence type="predicted"/>
<keyword evidence="3" id="KW-1185">Reference proteome</keyword>
<feature type="coiled-coil region" evidence="1">
    <location>
        <begin position="213"/>
        <end position="245"/>
    </location>
</feature>
<dbReference type="Proteomes" id="UP000790347">
    <property type="component" value="Unassembled WGS sequence"/>
</dbReference>
<reference evidence="2" key="1">
    <citation type="submission" date="2013-05" db="EMBL/GenBank/DDBJ databases">
        <authorList>
            <person name="Yim A.K.Y."/>
            <person name="Chan T.F."/>
            <person name="Ji K.M."/>
            <person name="Liu X.Y."/>
            <person name="Zhou J.W."/>
            <person name="Li R.Q."/>
            <person name="Yang K.Y."/>
            <person name="Li J."/>
            <person name="Li M."/>
            <person name="Law P.T.W."/>
            <person name="Wu Y.L."/>
            <person name="Cai Z.L."/>
            <person name="Qin H."/>
            <person name="Bao Y."/>
            <person name="Leung R.K.K."/>
            <person name="Ng P.K.S."/>
            <person name="Zou J."/>
            <person name="Zhong X.J."/>
            <person name="Ran P.X."/>
            <person name="Zhong N.S."/>
            <person name="Liu Z.G."/>
            <person name="Tsui S.K.W."/>
        </authorList>
    </citation>
    <scope>NUCLEOTIDE SEQUENCE</scope>
    <source>
        <strain evidence="2">Derf</strain>
        <tissue evidence="2">Whole organism</tissue>
    </source>
</reference>
<accession>A0A922I8I6</accession>
<sequence length="382" mass="44558">MAQRKKTSTLTEWFYIALLMTAIRPPPDHHQLSSLLPYRRSLLLPNYHHFGIDNNHNGPISVDNFYHHDDIHLNDYSHDQHFRRYSNPHNHLDHHHSSNLIAFPVSGGFSSNVFIKQENDDDVCNNNQLLSSSNVNVNSINNDDNSSPLSIDPDILNQIDFELQNCPFNDDTIWPNLNDDPLIEAEDYSSLFNNNNDDDRQPDRLTIDKNENNEEKSNENDLQQQQQQEQQVEIIENNIDNNNNVDESTLDEFLLDDDDDQILPILGSGDNGDVNDLFDELELLLSQYIAKKNSSSSNEKFSHLHCLQRKKKNLATNGRSTCVFVCVCYTGHLLIYYVNLEHTADILIEWQKRKVDFIDIPEKYRYIFIFIYIRIMFHLKLK</sequence>
<evidence type="ECO:0000313" key="3">
    <source>
        <dbReference type="Proteomes" id="UP000790347"/>
    </source>
</evidence>
<evidence type="ECO:0000313" key="2">
    <source>
        <dbReference type="EMBL" id="KAH9526153.1"/>
    </source>
</evidence>
<reference evidence="2" key="2">
    <citation type="journal article" date="2022" name="Res Sq">
        <title>Comparative Genomics Reveals Insights into the Divergent Evolution of Astigmatic Mites and Household Pest Adaptations.</title>
        <authorList>
            <person name="Xiong Q."/>
            <person name="Wan A.T.-Y."/>
            <person name="Liu X.-Y."/>
            <person name="Fung C.S.-H."/>
            <person name="Xiao X."/>
            <person name="Malainual N."/>
            <person name="Hou J."/>
            <person name="Wang L."/>
            <person name="Wang M."/>
            <person name="Yang K."/>
            <person name="Cui Y."/>
            <person name="Leung E."/>
            <person name="Nong W."/>
            <person name="Shin S.-K."/>
            <person name="Au S."/>
            <person name="Jeong K.Y."/>
            <person name="Chew F.T."/>
            <person name="Hui J."/>
            <person name="Leung T.F."/>
            <person name="Tungtrongchitr A."/>
            <person name="Zhong N."/>
            <person name="Liu Z."/>
            <person name="Tsui S."/>
        </authorList>
    </citation>
    <scope>NUCLEOTIDE SEQUENCE</scope>
    <source>
        <strain evidence="2">Derf</strain>
        <tissue evidence="2">Whole organism</tissue>
    </source>
</reference>
<gene>
    <name evidence="2" type="primary">NFE2L1_1</name>
    <name evidence="2" type="ORF">DERF_000257</name>
</gene>
<dbReference type="EMBL" id="ASGP02000001">
    <property type="protein sequence ID" value="KAH9526153.1"/>
    <property type="molecule type" value="Genomic_DNA"/>
</dbReference>
<dbReference type="AlphaFoldDB" id="A0A922I8I6"/>
<protein>
    <submittedName>
        <fullName evidence="2">BZIP, variant 2</fullName>
    </submittedName>
</protein>
<organism evidence="2 3">
    <name type="scientific">Dermatophagoides farinae</name>
    <name type="common">American house dust mite</name>
    <dbReference type="NCBI Taxonomy" id="6954"/>
    <lineage>
        <taxon>Eukaryota</taxon>
        <taxon>Metazoa</taxon>
        <taxon>Ecdysozoa</taxon>
        <taxon>Arthropoda</taxon>
        <taxon>Chelicerata</taxon>
        <taxon>Arachnida</taxon>
        <taxon>Acari</taxon>
        <taxon>Acariformes</taxon>
        <taxon>Sarcoptiformes</taxon>
        <taxon>Astigmata</taxon>
        <taxon>Psoroptidia</taxon>
        <taxon>Analgoidea</taxon>
        <taxon>Pyroglyphidae</taxon>
        <taxon>Dermatophagoidinae</taxon>
        <taxon>Dermatophagoides</taxon>
    </lineage>
</organism>